<gene>
    <name evidence="1" type="ORF">UT14_C0030G0012</name>
</gene>
<dbReference type="EMBL" id="LBVR01000030">
    <property type="protein sequence ID" value="KKQ90739.1"/>
    <property type="molecule type" value="Genomic_DNA"/>
</dbReference>
<protein>
    <submittedName>
        <fullName evidence="1">Uncharacterized protein</fullName>
    </submittedName>
</protein>
<comment type="caution">
    <text evidence="1">The sequence shown here is derived from an EMBL/GenBank/DDBJ whole genome shotgun (WGS) entry which is preliminary data.</text>
</comment>
<name>A0A0G0NY52_9BACT</name>
<proteinExistence type="predicted"/>
<sequence>MVKDFKSLKKVEVKWTIAIPEGEVKKLIKTGDKVERGEVVLEYLSREKILIPAADFLKKHSPEDKQKILDQIKEKRFGMGEVIFSKSGLFSKKVVAITEGEVVGIDEFDNLIMLGRESDSKEIIKSPVSGEVIGFKGWEIIGEPGGNLSKAWGDLKLKIVKNIFEIKSDLIEGKIVIVENPDKIWLMKAQVLGVRGVIVIGDKSEVDDLDLPIVGVEETKVKELLAKYKEEDLVRVLINSRLGRVLVVVQ</sequence>
<evidence type="ECO:0000313" key="1">
    <source>
        <dbReference type="EMBL" id="KKQ90739.1"/>
    </source>
</evidence>
<dbReference type="AlphaFoldDB" id="A0A0G0NY52"/>
<accession>A0A0G0NY52</accession>
<reference evidence="1 2" key="1">
    <citation type="journal article" date="2015" name="Nature">
        <title>rRNA introns, odd ribosomes, and small enigmatic genomes across a large radiation of phyla.</title>
        <authorList>
            <person name="Brown C.T."/>
            <person name="Hug L.A."/>
            <person name="Thomas B.C."/>
            <person name="Sharon I."/>
            <person name="Castelle C.J."/>
            <person name="Singh A."/>
            <person name="Wilkins M.J."/>
            <person name="Williams K.H."/>
            <person name="Banfield J.F."/>
        </authorList>
    </citation>
    <scope>NUCLEOTIDE SEQUENCE [LARGE SCALE GENOMIC DNA]</scope>
</reference>
<dbReference type="Proteomes" id="UP000033841">
    <property type="component" value="Unassembled WGS sequence"/>
</dbReference>
<evidence type="ECO:0000313" key="2">
    <source>
        <dbReference type="Proteomes" id="UP000033841"/>
    </source>
</evidence>
<organism evidence="1 2">
    <name type="scientific">Candidatus Shapirobacteria bacterium GW2011_GWE1_38_92</name>
    <dbReference type="NCBI Taxonomy" id="1618489"/>
    <lineage>
        <taxon>Bacteria</taxon>
        <taxon>Candidatus Shapironibacteriota</taxon>
    </lineage>
</organism>